<dbReference type="InterPro" id="IPR029045">
    <property type="entry name" value="ClpP/crotonase-like_dom_sf"/>
</dbReference>
<feature type="transmembrane region" description="Helical" evidence="1">
    <location>
        <begin position="41"/>
        <end position="62"/>
    </location>
</feature>
<keyword evidence="1" id="KW-0812">Transmembrane</keyword>
<dbReference type="EMBL" id="JBHUEL010000007">
    <property type="protein sequence ID" value="MFD1766665.1"/>
    <property type="molecule type" value="Genomic_DNA"/>
</dbReference>
<gene>
    <name evidence="2" type="ORF">ACFSAG_07395</name>
</gene>
<organism evidence="2 3">
    <name type="scientific">Sphingorhabdus buctiana</name>
    <dbReference type="NCBI Taxonomy" id="1508805"/>
    <lineage>
        <taxon>Bacteria</taxon>
        <taxon>Pseudomonadati</taxon>
        <taxon>Pseudomonadota</taxon>
        <taxon>Alphaproteobacteria</taxon>
        <taxon>Sphingomonadales</taxon>
        <taxon>Sphingomonadaceae</taxon>
        <taxon>Sphingorhabdus</taxon>
    </lineage>
</organism>
<comment type="caution">
    <text evidence="2">The sequence shown here is derived from an EMBL/GenBank/DDBJ whole genome shotgun (WGS) entry which is preliminary data.</text>
</comment>
<reference evidence="3" key="1">
    <citation type="journal article" date="2019" name="Int. J. Syst. Evol. Microbiol.">
        <title>The Global Catalogue of Microorganisms (GCM) 10K type strain sequencing project: providing services to taxonomists for standard genome sequencing and annotation.</title>
        <authorList>
            <consortium name="The Broad Institute Genomics Platform"/>
            <consortium name="The Broad Institute Genome Sequencing Center for Infectious Disease"/>
            <person name="Wu L."/>
            <person name="Ma J."/>
        </authorList>
    </citation>
    <scope>NUCLEOTIDE SEQUENCE [LARGE SCALE GENOMIC DNA]</scope>
    <source>
        <strain evidence="3">CGMCC 1.12449</strain>
    </source>
</reference>
<protein>
    <submittedName>
        <fullName evidence="2">Uncharacterized protein</fullName>
    </submittedName>
</protein>
<dbReference type="Gene3D" id="3.90.226.10">
    <property type="entry name" value="2-enoyl-CoA Hydratase, Chain A, domain 1"/>
    <property type="match status" value="1"/>
</dbReference>
<keyword evidence="3" id="KW-1185">Reference proteome</keyword>
<keyword evidence="1" id="KW-1133">Transmembrane helix</keyword>
<proteinExistence type="predicted"/>
<sequence length="387" mass="41496">MSLTLSCCVNGLFAALVAAVLTTYAADEIFQSNLSEKAWLAATLAAFGLPIAVSVWAIIGIWRSAVRHQATAGTIKSALIAKLFASMGALGLVAHLSQTPPPIIENALVVGGIYPFGLPAELSVDGRTLHIDGSITVEVVEQFKELIGKHPEVNQVSLTSPGGSIDAAVEISSIIKERNLSTVADGECSSACTMIFLSSKVRAFDVDASLGFHSPSGGGYGDDVVVNGTSLEIRLAYADAGLSEPFADKVFGTPSNSMWHPIDYVLIREGAVNLFTKARIIQDHEESIKSFNETKPLKIDEFMSVVSAKRDNTNLTYTHMFSLREDEIDWAAMSEEIADNADELICGDAISNLMVKSGAIYTYLYVDKIGKKVGMVKIEKCPIRPNS</sequence>
<evidence type="ECO:0000256" key="1">
    <source>
        <dbReference type="SAM" id="Phobius"/>
    </source>
</evidence>
<feature type="transmembrane region" description="Helical" evidence="1">
    <location>
        <begin position="74"/>
        <end position="96"/>
    </location>
</feature>
<dbReference type="Proteomes" id="UP001597215">
    <property type="component" value="Unassembled WGS sequence"/>
</dbReference>
<evidence type="ECO:0000313" key="3">
    <source>
        <dbReference type="Proteomes" id="UP001597215"/>
    </source>
</evidence>
<dbReference type="SUPFAM" id="SSF52096">
    <property type="entry name" value="ClpP/crotonase"/>
    <property type="match status" value="1"/>
</dbReference>
<accession>A0ABW4MCZ4</accession>
<evidence type="ECO:0000313" key="2">
    <source>
        <dbReference type="EMBL" id="MFD1766665.1"/>
    </source>
</evidence>
<keyword evidence="1" id="KW-0472">Membrane</keyword>
<name>A0ABW4MCZ4_9SPHN</name>